<gene>
    <name evidence="2" type="ORF">A4U43_C03F2500</name>
</gene>
<dbReference type="InterPro" id="IPR029058">
    <property type="entry name" value="AB_hydrolase_fold"/>
</dbReference>
<accession>A0A5P1F8J8</accession>
<evidence type="ECO:0000313" key="2">
    <source>
        <dbReference type="EMBL" id="ONK74073.1"/>
    </source>
</evidence>
<dbReference type="Pfam" id="PF00561">
    <property type="entry name" value="Abhydrolase_1"/>
    <property type="match status" value="1"/>
</dbReference>
<dbReference type="Proteomes" id="UP000243459">
    <property type="component" value="Chromosome 3"/>
</dbReference>
<dbReference type="PANTHER" id="PTHR43139:SF59">
    <property type="entry name" value="ALPHA_BETA-HYDROLASES SUPERFAMILY PROTEIN"/>
    <property type="match status" value="1"/>
</dbReference>
<dbReference type="PANTHER" id="PTHR43139">
    <property type="entry name" value="SI:DKEY-122A22.2"/>
    <property type="match status" value="1"/>
</dbReference>
<reference evidence="3" key="1">
    <citation type="journal article" date="2017" name="Nat. Commun.">
        <title>The asparagus genome sheds light on the origin and evolution of a young Y chromosome.</title>
        <authorList>
            <person name="Harkess A."/>
            <person name="Zhou J."/>
            <person name="Xu C."/>
            <person name="Bowers J.E."/>
            <person name="Van der Hulst R."/>
            <person name="Ayyampalayam S."/>
            <person name="Mercati F."/>
            <person name="Riccardi P."/>
            <person name="McKain M.R."/>
            <person name="Kakrana A."/>
            <person name="Tang H."/>
            <person name="Ray J."/>
            <person name="Groenendijk J."/>
            <person name="Arikit S."/>
            <person name="Mathioni S.M."/>
            <person name="Nakano M."/>
            <person name="Shan H."/>
            <person name="Telgmann-Rauber A."/>
            <person name="Kanno A."/>
            <person name="Yue Z."/>
            <person name="Chen H."/>
            <person name="Li W."/>
            <person name="Chen Y."/>
            <person name="Xu X."/>
            <person name="Zhang Y."/>
            <person name="Luo S."/>
            <person name="Chen H."/>
            <person name="Gao J."/>
            <person name="Mao Z."/>
            <person name="Pires J.C."/>
            <person name="Luo M."/>
            <person name="Kudrna D."/>
            <person name="Wing R.A."/>
            <person name="Meyers B.C."/>
            <person name="Yi K."/>
            <person name="Kong H."/>
            <person name="Lavrijsen P."/>
            <person name="Sunseri F."/>
            <person name="Falavigna A."/>
            <person name="Ye Y."/>
            <person name="Leebens-Mack J.H."/>
            <person name="Chen G."/>
        </authorList>
    </citation>
    <scope>NUCLEOTIDE SEQUENCE [LARGE SCALE GENOMIC DNA]</scope>
    <source>
        <strain evidence="3">cv. DH0086</strain>
    </source>
</reference>
<organism evidence="2 3">
    <name type="scientific">Asparagus officinalis</name>
    <name type="common">Garden asparagus</name>
    <dbReference type="NCBI Taxonomy" id="4686"/>
    <lineage>
        <taxon>Eukaryota</taxon>
        <taxon>Viridiplantae</taxon>
        <taxon>Streptophyta</taxon>
        <taxon>Embryophyta</taxon>
        <taxon>Tracheophyta</taxon>
        <taxon>Spermatophyta</taxon>
        <taxon>Magnoliopsida</taxon>
        <taxon>Liliopsida</taxon>
        <taxon>Asparagales</taxon>
        <taxon>Asparagaceae</taxon>
        <taxon>Asparagoideae</taxon>
        <taxon>Asparagus</taxon>
    </lineage>
</organism>
<dbReference type="InterPro" id="IPR052370">
    <property type="entry name" value="Meta-cleavage_hydrolase"/>
</dbReference>
<dbReference type="OMA" id="FYKMPLP"/>
<keyword evidence="3" id="KW-1185">Reference proteome</keyword>
<dbReference type="Gene3D" id="3.40.50.1820">
    <property type="entry name" value="alpha/beta hydrolase"/>
    <property type="match status" value="1"/>
</dbReference>
<dbReference type="EMBL" id="CM007383">
    <property type="protein sequence ID" value="ONK74073.1"/>
    <property type="molecule type" value="Genomic_DNA"/>
</dbReference>
<feature type="domain" description="AB hydrolase-1" evidence="1">
    <location>
        <begin position="13"/>
        <end position="76"/>
    </location>
</feature>
<dbReference type="SUPFAM" id="SSF53474">
    <property type="entry name" value="alpha/beta-Hydrolases"/>
    <property type="match status" value="1"/>
</dbReference>
<dbReference type="InterPro" id="IPR000073">
    <property type="entry name" value="AB_hydrolase_1"/>
</dbReference>
<name>A0A5P1F8J8_ASPOF</name>
<evidence type="ECO:0000313" key="3">
    <source>
        <dbReference type="Proteomes" id="UP000243459"/>
    </source>
</evidence>
<evidence type="ECO:0000259" key="1">
    <source>
        <dbReference type="Pfam" id="PF00561"/>
    </source>
</evidence>
<protein>
    <recommendedName>
        <fullName evidence="1">AB hydrolase-1 domain-containing protein</fullName>
    </recommendedName>
</protein>
<dbReference type="Gramene" id="ONK74073">
    <property type="protein sequence ID" value="ONK74073"/>
    <property type="gene ID" value="A4U43_C03F2500"/>
</dbReference>
<sequence length="129" mass="14947">MCTDYVQEKTELINTLIKDRKLSELPKISQPTLIIWGEHDQVFSLELGYRLRRHLEENSQFVIIKKAGHAVNLEKPKELCKHLKSFLSDSSSKGHKKHKGIKWRLLSRISGLSLKRFASNRPLLSEEKA</sequence>
<dbReference type="AlphaFoldDB" id="A0A5P1F8J8"/>
<proteinExistence type="predicted"/>